<protein>
    <recommendedName>
        <fullName evidence="4">Multidrug transporter</fullName>
    </recommendedName>
</protein>
<dbReference type="RefSeq" id="WP_167510085.1">
    <property type="nucleotide sequence ID" value="NZ_BMNV01000004.1"/>
</dbReference>
<dbReference type="Proteomes" id="UP001652264">
    <property type="component" value="Unassembled WGS sequence"/>
</dbReference>
<comment type="caution">
    <text evidence="2">The sequence shown here is derived from an EMBL/GenBank/DDBJ whole genome shotgun (WGS) entry which is preliminary data.</text>
</comment>
<dbReference type="GeneID" id="95325649"/>
<gene>
    <name evidence="2" type="ORF">NYQ28_02080</name>
</gene>
<evidence type="ECO:0000256" key="1">
    <source>
        <dbReference type="SAM" id="MobiDB-lite"/>
    </source>
</evidence>
<accession>A0ABT2HDK6</accession>
<proteinExistence type="predicted"/>
<dbReference type="EMBL" id="JANVAD010000001">
    <property type="protein sequence ID" value="MCS6521351.1"/>
    <property type="molecule type" value="Genomic_DNA"/>
</dbReference>
<organism evidence="2 3">
    <name type="scientific">Curtobacterium citreum</name>
    <dbReference type="NCBI Taxonomy" id="2036"/>
    <lineage>
        <taxon>Bacteria</taxon>
        <taxon>Bacillati</taxon>
        <taxon>Actinomycetota</taxon>
        <taxon>Actinomycetes</taxon>
        <taxon>Micrococcales</taxon>
        <taxon>Microbacteriaceae</taxon>
        <taxon>Curtobacterium</taxon>
    </lineage>
</organism>
<sequence>MTSQMKVIDGVRYREEDIPADAKDVTVDEKKAAPKARVVSNKAAAPESK</sequence>
<reference evidence="2 3" key="1">
    <citation type="submission" date="2022-08" db="EMBL/GenBank/DDBJ databases">
        <title>Taxonomy of Curtobacterium flaccumfaciens.</title>
        <authorList>
            <person name="Osdaghi E."/>
            <person name="Taghavi S.M."/>
            <person name="Hamidizade M."/>
            <person name="Abachi H."/>
            <person name="Fazliarab A."/>
            <person name="Baeyen S."/>
            <person name="Portier P."/>
            <person name="Van Vaerenbergh J."/>
            <person name="Jacques M.-A."/>
        </authorList>
    </citation>
    <scope>NUCLEOTIDE SEQUENCE [LARGE SCALE GENOMIC DNA]</scope>
    <source>
        <strain evidence="2 3">LMG8786T</strain>
    </source>
</reference>
<keyword evidence="3" id="KW-1185">Reference proteome</keyword>
<name>A0ABT2HDK6_9MICO</name>
<evidence type="ECO:0008006" key="4">
    <source>
        <dbReference type="Google" id="ProtNLM"/>
    </source>
</evidence>
<feature type="region of interest" description="Disordered" evidence="1">
    <location>
        <begin position="28"/>
        <end position="49"/>
    </location>
</feature>
<evidence type="ECO:0000313" key="3">
    <source>
        <dbReference type="Proteomes" id="UP001652264"/>
    </source>
</evidence>
<evidence type="ECO:0000313" key="2">
    <source>
        <dbReference type="EMBL" id="MCS6521351.1"/>
    </source>
</evidence>